<proteinExistence type="predicted"/>
<name>A0AAV4R1K6_CAEEX</name>
<evidence type="ECO:0000313" key="2">
    <source>
        <dbReference type="Proteomes" id="UP001054945"/>
    </source>
</evidence>
<comment type="caution">
    <text evidence="1">The sequence shown here is derived from an EMBL/GenBank/DDBJ whole genome shotgun (WGS) entry which is preliminary data.</text>
</comment>
<sequence length="78" mass="8545">MYFVTADIPNTHSVPKILCHKVSRSAASVVSAHIGKVCHIYSSAYEPGFPYSKRRPRFTSEAPTAVQNLLVASHLCTV</sequence>
<evidence type="ECO:0000313" key="1">
    <source>
        <dbReference type="EMBL" id="GIY15793.1"/>
    </source>
</evidence>
<accession>A0AAV4R1K6</accession>
<dbReference type="AlphaFoldDB" id="A0AAV4R1K6"/>
<gene>
    <name evidence="1" type="ORF">CEXT_326771</name>
</gene>
<protein>
    <submittedName>
        <fullName evidence="1">Uncharacterized protein</fullName>
    </submittedName>
</protein>
<keyword evidence="2" id="KW-1185">Reference proteome</keyword>
<dbReference type="Proteomes" id="UP001054945">
    <property type="component" value="Unassembled WGS sequence"/>
</dbReference>
<dbReference type="EMBL" id="BPLR01007283">
    <property type="protein sequence ID" value="GIY15793.1"/>
    <property type="molecule type" value="Genomic_DNA"/>
</dbReference>
<reference evidence="1 2" key="1">
    <citation type="submission" date="2021-06" db="EMBL/GenBank/DDBJ databases">
        <title>Caerostris extrusa draft genome.</title>
        <authorList>
            <person name="Kono N."/>
            <person name="Arakawa K."/>
        </authorList>
    </citation>
    <scope>NUCLEOTIDE SEQUENCE [LARGE SCALE GENOMIC DNA]</scope>
</reference>
<organism evidence="1 2">
    <name type="scientific">Caerostris extrusa</name>
    <name type="common">Bark spider</name>
    <name type="synonym">Caerostris bankana</name>
    <dbReference type="NCBI Taxonomy" id="172846"/>
    <lineage>
        <taxon>Eukaryota</taxon>
        <taxon>Metazoa</taxon>
        <taxon>Ecdysozoa</taxon>
        <taxon>Arthropoda</taxon>
        <taxon>Chelicerata</taxon>
        <taxon>Arachnida</taxon>
        <taxon>Araneae</taxon>
        <taxon>Araneomorphae</taxon>
        <taxon>Entelegynae</taxon>
        <taxon>Araneoidea</taxon>
        <taxon>Araneidae</taxon>
        <taxon>Caerostris</taxon>
    </lineage>
</organism>